<accession>A0A5C4N1B8</accession>
<keyword evidence="1" id="KW-1133">Transmembrane helix</keyword>
<sequence length="91" mass="9941">MIGDEMSNSKSTVIVAQVFISCMMAFLMTGLFTAVPMGFEPGWVGEWLRRFILAWPVAFALSLGVGPVAFRLAYLVVRLTTRPGRGSEGLL</sequence>
<evidence type="ECO:0000256" key="1">
    <source>
        <dbReference type="SAM" id="Phobius"/>
    </source>
</evidence>
<proteinExistence type="predicted"/>
<dbReference type="EMBL" id="VDFU01000003">
    <property type="protein sequence ID" value="TNC51925.1"/>
    <property type="molecule type" value="Genomic_DNA"/>
</dbReference>
<reference evidence="2 3" key="1">
    <citation type="submission" date="2019-06" db="EMBL/GenBank/DDBJ databases">
        <title>YIM 131921 draft genome.</title>
        <authorList>
            <person name="Jiang L."/>
        </authorList>
    </citation>
    <scope>NUCLEOTIDE SEQUENCE [LARGE SCALE GENOMIC DNA]</scope>
    <source>
        <strain evidence="2 3">YIM 131921</strain>
    </source>
</reference>
<keyword evidence="3" id="KW-1185">Reference proteome</keyword>
<protein>
    <submittedName>
        <fullName evidence="2">DUF2798 domain-containing protein</fullName>
    </submittedName>
</protein>
<gene>
    <name evidence="2" type="ORF">FHG66_03705</name>
</gene>
<dbReference type="Pfam" id="PF11391">
    <property type="entry name" value="DUF2798"/>
    <property type="match status" value="1"/>
</dbReference>
<name>A0A5C4N1B8_9RHOB</name>
<comment type="caution">
    <text evidence="2">The sequence shown here is derived from an EMBL/GenBank/DDBJ whole genome shotgun (WGS) entry which is preliminary data.</text>
</comment>
<keyword evidence="1" id="KW-0812">Transmembrane</keyword>
<dbReference type="OrthoDB" id="7159403at2"/>
<dbReference type="Proteomes" id="UP000305887">
    <property type="component" value="Unassembled WGS sequence"/>
</dbReference>
<evidence type="ECO:0000313" key="2">
    <source>
        <dbReference type="EMBL" id="TNC51925.1"/>
    </source>
</evidence>
<feature type="transmembrane region" description="Helical" evidence="1">
    <location>
        <begin position="12"/>
        <end position="32"/>
    </location>
</feature>
<keyword evidence="1" id="KW-0472">Membrane</keyword>
<organism evidence="2 3">
    <name type="scientific">Rubellimicrobium rubrum</name>
    <dbReference type="NCBI Taxonomy" id="2585369"/>
    <lineage>
        <taxon>Bacteria</taxon>
        <taxon>Pseudomonadati</taxon>
        <taxon>Pseudomonadota</taxon>
        <taxon>Alphaproteobacteria</taxon>
        <taxon>Rhodobacterales</taxon>
        <taxon>Roseobacteraceae</taxon>
        <taxon>Rubellimicrobium</taxon>
    </lineage>
</organism>
<dbReference type="InterPro" id="IPR021529">
    <property type="entry name" value="DUF2798"/>
</dbReference>
<feature type="transmembrane region" description="Helical" evidence="1">
    <location>
        <begin position="52"/>
        <end position="77"/>
    </location>
</feature>
<evidence type="ECO:0000313" key="3">
    <source>
        <dbReference type="Proteomes" id="UP000305887"/>
    </source>
</evidence>
<dbReference type="AlphaFoldDB" id="A0A5C4N1B8"/>